<dbReference type="AlphaFoldDB" id="A0A6M7TUC4"/>
<gene>
    <name evidence="2" type="ORF">D3242_28300</name>
</gene>
<organism evidence="2 3">
    <name type="scientific">Mesorhizobium jarvisii</name>
    <dbReference type="NCBI Taxonomy" id="1777867"/>
    <lineage>
        <taxon>Bacteria</taxon>
        <taxon>Pseudomonadati</taxon>
        <taxon>Pseudomonadota</taxon>
        <taxon>Alphaproteobacteria</taxon>
        <taxon>Hyphomicrobiales</taxon>
        <taxon>Phyllobacteriaceae</taxon>
        <taxon>Mesorhizobium</taxon>
    </lineage>
</organism>
<comment type="similarity">
    <text evidence="1">Belongs to the ROK (NagC/XylR) family.</text>
</comment>
<dbReference type="RefSeq" id="WP_064982460.1">
    <property type="nucleotide sequence ID" value="NZ_CP033508.1"/>
</dbReference>
<proteinExistence type="inferred from homology"/>
<dbReference type="PANTHER" id="PTHR18964">
    <property type="entry name" value="ROK (REPRESSOR, ORF, KINASE) FAMILY"/>
    <property type="match status" value="1"/>
</dbReference>
<evidence type="ECO:0000256" key="1">
    <source>
        <dbReference type="ARBA" id="ARBA00006479"/>
    </source>
</evidence>
<dbReference type="InterPro" id="IPR000600">
    <property type="entry name" value="ROK"/>
</dbReference>
<dbReference type="SUPFAM" id="SSF53067">
    <property type="entry name" value="Actin-like ATPase domain"/>
    <property type="match status" value="1"/>
</dbReference>
<dbReference type="EMBL" id="QZXA01000014">
    <property type="protein sequence ID" value="RJT29517.1"/>
    <property type="molecule type" value="Genomic_DNA"/>
</dbReference>
<sequence length="297" mass="31235">MTDNTTDDTIAVVEIGGTSVKVGFADHGIPVDFARTYPTAQLRQGAPVVGLAHVVAAASRDSGLKPASVVATVPGFIDKDFDTVLHTANFPELEGIRLGTELASKLGVPVRLERDVVLQLLGESVAGAVAQQSEVLAVYLGTGIGAAYLGKDGIFRGGGWALEIGHMPVYRPDDGRRPKRAETYASGATLVELASDYEVPVADLFAAVGQPPSLGEWLDEIVWQQAVTIATAAALFSPQTILIGGGIVDMKSYPRQTLKQRIADSLPHSLVVQPLDIRWAALGWQAAIHGAVLLAAV</sequence>
<comment type="caution">
    <text evidence="2">The sequence shown here is derived from an EMBL/GenBank/DDBJ whole genome shotgun (WGS) entry which is preliminary data.</text>
</comment>
<dbReference type="Gene3D" id="3.30.420.40">
    <property type="match status" value="2"/>
</dbReference>
<name>A0A6M7TUC4_9HYPH</name>
<dbReference type="CDD" id="cd24070">
    <property type="entry name" value="ASKHA_NBD_ROK_AlsK"/>
    <property type="match status" value="1"/>
</dbReference>
<dbReference type="InterPro" id="IPR043129">
    <property type="entry name" value="ATPase_NBD"/>
</dbReference>
<reference evidence="2 3" key="1">
    <citation type="submission" date="2018-09" db="EMBL/GenBank/DDBJ databases">
        <title>Mesorhizobium carmichaelinearum sp. nov. isolated from Carmichaelinea spp. root nodules in New Zealand.</title>
        <authorList>
            <person name="De Meyer S.E."/>
        </authorList>
    </citation>
    <scope>NUCLEOTIDE SEQUENCE [LARGE SCALE GENOMIC DNA]</scope>
    <source>
        <strain evidence="2 3">LMG 28313</strain>
    </source>
</reference>
<dbReference type="Proteomes" id="UP000275530">
    <property type="component" value="Unassembled WGS sequence"/>
</dbReference>
<evidence type="ECO:0000313" key="2">
    <source>
        <dbReference type="EMBL" id="RJT29517.1"/>
    </source>
</evidence>
<keyword evidence="3" id="KW-1185">Reference proteome</keyword>
<evidence type="ECO:0000313" key="3">
    <source>
        <dbReference type="Proteomes" id="UP000275530"/>
    </source>
</evidence>
<protein>
    <submittedName>
        <fullName evidence="2">ROK family protein</fullName>
    </submittedName>
</protein>
<dbReference type="Pfam" id="PF00480">
    <property type="entry name" value="ROK"/>
    <property type="match status" value="1"/>
</dbReference>
<accession>A0A6M7TUC4</accession>
<dbReference type="PANTHER" id="PTHR18964:SF149">
    <property type="entry name" value="BIFUNCTIONAL UDP-N-ACETYLGLUCOSAMINE 2-EPIMERASE_N-ACETYLMANNOSAMINE KINASE"/>
    <property type="match status" value="1"/>
</dbReference>